<gene>
    <name evidence="1" type="ORF">NK6_9608</name>
</gene>
<evidence type="ECO:0000313" key="1">
    <source>
        <dbReference type="EMBL" id="BAR62747.1"/>
    </source>
</evidence>
<organism evidence="1 2">
    <name type="scientific">Bradyrhizobium diazoefficiens</name>
    <dbReference type="NCBI Taxonomy" id="1355477"/>
    <lineage>
        <taxon>Bacteria</taxon>
        <taxon>Pseudomonadati</taxon>
        <taxon>Pseudomonadota</taxon>
        <taxon>Alphaproteobacteria</taxon>
        <taxon>Hyphomicrobiales</taxon>
        <taxon>Nitrobacteraceae</taxon>
        <taxon>Bradyrhizobium</taxon>
    </lineage>
</organism>
<protein>
    <submittedName>
        <fullName evidence="1">Uncharacterized protein</fullName>
    </submittedName>
</protein>
<proteinExistence type="predicted"/>
<dbReference type="AlphaFoldDB" id="A0A0E4FYF8"/>
<reference evidence="1 2" key="1">
    <citation type="submission" date="2014-11" db="EMBL/GenBank/DDBJ databases">
        <title>Symbiosis island explosion on the genome of extra-slow-growing strains of soybean bradyrhizobia with massive insertion sequences.</title>
        <authorList>
            <person name="Iida T."/>
            <person name="Minamisawa K."/>
        </authorList>
    </citation>
    <scope>NUCLEOTIDE SEQUENCE [LARGE SCALE GENOMIC DNA]</scope>
    <source>
        <strain evidence="1 2">NK6</strain>
    </source>
</reference>
<name>A0A0E4FYF8_9BRAD</name>
<accession>A0A0E4FYF8</accession>
<dbReference type="EMBL" id="AP014685">
    <property type="protein sequence ID" value="BAR62747.1"/>
    <property type="molecule type" value="Genomic_DNA"/>
</dbReference>
<dbReference type="Proteomes" id="UP000063308">
    <property type="component" value="Chromosome"/>
</dbReference>
<evidence type="ECO:0000313" key="2">
    <source>
        <dbReference type="Proteomes" id="UP000063308"/>
    </source>
</evidence>
<sequence>MIWIYAFVQFSLSNVGIVSPLVTVEPGEFSII</sequence>